<keyword evidence="1" id="KW-0732">Signal</keyword>
<evidence type="ECO:0000313" key="3">
    <source>
        <dbReference type="Proteomes" id="UP000016922"/>
    </source>
</evidence>
<protein>
    <submittedName>
        <fullName evidence="2">Galactose mutarotase-like protein</fullName>
    </submittedName>
</protein>
<dbReference type="GO" id="GO:0033499">
    <property type="term" value="P:galactose catabolic process via UDP-galactose, Leloir pathway"/>
    <property type="evidence" value="ECO:0007669"/>
    <property type="project" value="TreeGrafter"/>
</dbReference>
<dbReference type="InterPro" id="IPR011013">
    <property type="entry name" value="Gal_mutarotase_sf_dom"/>
</dbReference>
<evidence type="ECO:0000313" key="2">
    <source>
        <dbReference type="EMBL" id="EPE35081.1"/>
    </source>
</evidence>
<dbReference type="SUPFAM" id="SSF74650">
    <property type="entry name" value="Galactose mutarotase-like"/>
    <property type="match status" value="1"/>
</dbReference>
<dbReference type="EMBL" id="KE145355">
    <property type="protein sequence ID" value="EPE35081.1"/>
    <property type="molecule type" value="Genomic_DNA"/>
</dbReference>
<dbReference type="OrthoDB" id="274691at2759"/>
<dbReference type="Proteomes" id="UP000016922">
    <property type="component" value="Unassembled WGS sequence"/>
</dbReference>
<dbReference type="eggNOG" id="KOG1604">
    <property type="taxonomic scope" value="Eukaryota"/>
</dbReference>
<dbReference type="PANTHER" id="PTHR10091:SF2">
    <property type="entry name" value="ALDOSE 1-EPIMERASE"/>
    <property type="match status" value="1"/>
</dbReference>
<dbReference type="AlphaFoldDB" id="S3DSX5"/>
<name>S3DSX5_GLAL2</name>
<feature type="chain" id="PRO_5013175497" evidence="1">
    <location>
        <begin position="16"/>
        <end position="382"/>
    </location>
</feature>
<dbReference type="PANTHER" id="PTHR10091">
    <property type="entry name" value="ALDOSE-1-EPIMERASE"/>
    <property type="match status" value="1"/>
</dbReference>
<gene>
    <name evidence="2" type="ORF">GLAREA_10777</name>
</gene>
<dbReference type="KEGG" id="glz:GLAREA_10777"/>
<dbReference type="InterPro" id="IPR008183">
    <property type="entry name" value="Aldose_1/G6P_1-epimerase"/>
</dbReference>
<reference evidence="2 3" key="1">
    <citation type="journal article" date="2013" name="BMC Genomics">
        <title>Genomics-driven discovery of the pneumocandin biosynthetic gene cluster in the fungus Glarea lozoyensis.</title>
        <authorList>
            <person name="Chen L."/>
            <person name="Yue Q."/>
            <person name="Zhang X."/>
            <person name="Xiang M."/>
            <person name="Wang C."/>
            <person name="Li S."/>
            <person name="Che Y."/>
            <person name="Ortiz-Lopez F.J."/>
            <person name="Bills G.F."/>
            <person name="Liu X."/>
            <person name="An Z."/>
        </authorList>
    </citation>
    <scope>NUCLEOTIDE SEQUENCE [LARGE SCALE GENOMIC DNA]</scope>
    <source>
        <strain evidence="3">ATCC 20868 / MF5171</strain>
    </source>
</reference>
<dbReference type="GeneID" id="19469822"/>
<proteinExistence type="predicted"/>
<dbReference type="OMA" id="CVAIEAQ"/>
<evidence type="ECO:0000256" key="1">
    <source>
        <dbReference type="SAM" id="SignalP"/>
    </source>
</evidence>
<organism evidence="2 3">
    <name type="scientific">Glarea lozoyensis (strain ATCC 20868 / MF5171)</name>
    <dbReference type="NCBI Taxonomy" id="1116229"/>
    <lineage>
        <taxon>Eukaryota</taxon>
        <taxon>Fungi</taxon>
        <taxon>Dikarya</taxon>
        <taxon>Ascomycota</taxon>
        <taxon>Pezizomycotina</taxon>
        <taxon>Leotiomycetes</taxon>
        <taxon>Helotiales</taxon>
        <taxon>Helotiaceae</taxon>
        <taxon>Glarea</taxon>
    </lineage>
</organism>
<dbReference type="GO" id="GO:0004034">
    <property type="term" value="F:aldose 1-epimerase activity"/>
    <property type="evidence" value="ECO:0007669"/>
    <property type="project" value="TreeGrafter"/>
</dbReference>
<dbReference type="HOGENOM" id="CLU_031753_0_1_1"/>
<dbReference type="Pfam" id="PF01263">
    <property type="entry name" value="Aldose_epim"/>
    <property type="match status" value="1"/>
</dbReference>
<feature type="signal peptide" evidence="1">
    <location>
        <begin position="1"/>
        <end position="15"/>
    </location>
</feature>
<dbReference type="InterPro" id="IPR014718">
    <property type="entry name" value="GH-type_carb-bd"/>
</dbReference>
<dbReference type="RefSeq" id="XP_008078068.1">
    <property type="nucleotide sequence ID" value="XM_008079877.1"/>
</dbReference>
<dbReference type="Gene3D" id="2.70.98.10">
    <property type="match status" value="1"/>
</dbReference>
<dbReference type="GO" id="GO:0030246">
    <property type="term" value="F:carbohydrate binding"/>
    <property type="evidence" value="ECO:0007669"/>
    <property type="project" value="InterPro"/>
</dbReference>
<keyword evidence="3" id="KW-1185">Reference proteome</keyword>
<sequence length="382" mass="41455">MRSFIPLLLAPLVLAHPKIPTPGPDGKYTLSAPGIEAKFIAYSAAITNLVVSDRNGVKRDIILGYDNASFYPVDPNHPDYGAVPGRYANRIKDHTYVVDGDRFFTEANDGNGTLHSGLNGWSRRTWNVSEVTSKSITFTIRDEGNSSQGLPGLVLGKVTHTIEANSWSTKLYAVSKTHDTPILLTTHPYWNLDAFQNPATDLVLNHTLSLPFGKRLVGIDGNTQSTGALPAIPAGDINDFWSKPKQLGANQGNANWVGNCGTNSGCSGYNNQWVVDRDPLDVTASKPVASLSSDFSGIKWDLYSDQAGVVVYSCYWMGGANELKASQKGPATNGFVKSNGCVAVEPQDLIDGINHPEWGRNQIYTPKGKPFEASIQYKFSTF</sequence>
<dbReference type="STRING" id="1116229.S3DSX5"/>
<dbReference type="GO" id="GO:0006006">
    <property type="term" value="P:glucose metabolic process"/>
    <property type="evidence" value="ECO:0007669"/>
    <property type="project" value="TreeGrafter"/>
</dbReference>
<accession>S3DSX5</accession>